<dbReference type="PANTHER" id="PTHR48164">
    <property type="entry name" value="DOLICHYL-DIPHOSPHOOLIGOSACCHARIDE--PROTEIN GLYCOSYLTRANSFERASE SUBUNIT 4"/>
    <property type="match status" value="1"/>
</dbReference>
<sequence length="64" mass="6783">MISDGSLYSLAVFLGAASMLLIVLYHFLEINSDEHEQKISPVTGAPKTGPLKDNVGPGQINARG</sequence>
<dbReference type="Pfam" id="PF10215">
    <property type="entry name" value="Ost4"/>
    <property type="match status" value="1"/>
</dbReference>
<dbReference type="InterPro" id="IPR018943">
    <property type="entry name" value="Oligosaccaryltransferase"/>
</dbReference>
<dbReference type="Proteomes" id="UP001296104">
    <property type="component" value="Unassembled WGS sequence"/>
</dbReference>
<evidence type="ECO:0000256" key="1">
    <source>
        <dbReference type="ARBA" id="ARBA00004643"/>
    </source>
</evidence>
<keyword evidence="12" id="KW-1185">Reference proteome</keyword>
<evidence type="ECO:0000256" key="7">
    <source>
        <dbReference type="ARBA" id="ARBA00022989"/>
    </source>
</evidence>
<keyword evidence="6" id="KW-0735">Signal-anchor</keyword>
<evidence type="ECO:0000313" key="12">
    <source>
        <dbReference type="Proteomes" id="UP001296104"/>
    </source>
</evidence>
<evidence type="ECO:0000256" key="9">
    <source>
        <dbReference type="SAM" id="MobiDB-lite"/>
    </source>
</evidence>
<keyword evidence="5" id="KW-0256">Endoplasmic reticulum</keyword>
<evidence type="ECO:0000256" key="6">
    <source>
        <dbReference type="ARBA" id="ARBA00022968"/>
    </source>
</evidence>
<accession>A0AAI8YVM5</accession>
<keyword evidence="7 10" id="KW-1133">Transmembrane helix</keyword>
<dbReference type="AlphaFoldDB" id="A0AAI8YVM5"/>
<keyword evidence="4 10" id="KW-0812">Transmembrane</keyword>
<protein>
    <recommendedName>
        <fullName evidence="3">Dolichyl-diphosphooligosaccharide--protein glycosyltransferase subunit 4</fullName>
    </recommendedName>
</protein>
<evidence type="ECO:0000256" key="2">
    <source>
        <dbReference type="ARBA" id="ARBA00007685"/>
    </source>
</evidence>
<gene>
    <name evidence="11" type="ORF">LECACI_7A002838</name>
</gene>
<dbReference type="PANTHER" id="PTHR48164:SF1">
    <property type="entry name" value="DOLICHYL-DIPHOSPHOOLIGOSACCHARIDE--PROTEIN GLYCOSYLTRANSFERASE SUBUNIT 4"/>
    <property type="match status" value="1"/>
</dbReference>
<name>A0AAI8YVM5_9PEZI</name>
<evidence type="ECO:0000256" key="5">
    <source>
        <dbReference type="ARBA" id="ARBA00022824"/>
    </source>
</evidence>
<organism evidence="11 12">
    <name type="scientific">Lecanosticta acicola</name>
    <dbReference type="NCBI Taxonomy" id="111012"/>
    <lineage>
        <taxon>Eukaryota</taxon>
        <taxon>Fungi</taxon>
        <taxon>Dikarya</taxon>
        <taxon>Ascomycota</taxon>
        <taxon>Pezizomycotina</taxon>
        <taxon>Dothideomycetes</taxon>
        <taxon>Dothideomycetidae</taxon>
        <taxon>Mycosphaerellales</taxon>
        <taxon>Mycosphaerellaceae</taxon>
        <taxon>Lecanosticta</taxon>
    </lineage>
</organism>
<comment type="subcellular location">
    <subcellularLocation>
        <location evidence="1">Endoplasmic reticulum membrane</location>
        <topology evidence="1">Single-pass type III membrane protein</topology>
    </subcellularLocation>
</comment>
<dbReference type="InterPro" id="IPR036330">
    <property type="entry name" value="Ost4p_sf"/>
</dbReference>
<evidence type="ECO:0000256" key="4">
    <source>
        <dbReference type="ARBA" id="ARBA00022692"/>
    </source>
</evidence>
<evidence type="ECO:0000256" key="8">
    <source>
        <dbReference type="ARBA" id="ARBA00023136"/>
    </source>
</evidence>
<keyword evidence="8 10" id="KW-0472">Membrane</keyword>
<comment type="caution">
    <text evidence="11">The sequence shown here is derived from an EMBL/GenBank/DDBJ whole genome shotgun (WGS) entry which is preliminary data.</text>
</comment>
<evidence type="ECO:0000313" key="11">
    <source>
        <dbReference type="EMBL" id="CAK3925016.1"/>
    </source>
</evidence>
<dbReference type="EMBL" id="CAVMBE010000013">
    <property type="protein sequence ID" value="CAK3925016.1"/>
    <property type="molecule type" value="Genomic_DNA"/>
</dbReference>
<comment type="similarity">
    <text evidence="2">Belongs to the OST4 family.</text>
</comment>
<dbReference type="SUPFAM" id="SSF103464">
    <property type="entry name" value="Oligosaccharyltransferase subunit ost4p"/>
    <property type="match status" value="1"/>
</dbReference>
<evidence type="ECO:0000256" key="3">
    <source>
        <dbReference type="ARBA" id="ARBA00017662"/>
    </source>
</evidence>
<proteinExistence type="inferred from homology"/>
<dbReference type="InterPro" id="IPR051307">
    <property type="entry name" value="OST4"/>
</dbReference>
<dbReference type="GO" id="GO:0008250">
    <property type="term" value="C:oligosaccharyltransferase complex"/>
    <property type="evidence" value="ECO:0007669"/>
    <property type="project" value="TreeGrafter"/>
</dbReference>
<reference evidence="11" key="1">
    <citation type="submission" date="2023-11" db="EMBL/GenBank/DDBJ databases">
        <authorList>
            <person name="Alioto T."/>
            <person name="Alioto T."/>
            <person name="Gomez Garrido J."/>
        </authorList>
    </citation>
    <scope>NUCLEOTIDE SEQUENCE</scope>
</reference>
<dbReference type="GO" id="GO:0018279">
    <property type="term" value="P:protein N-linked glycosylation via asparagine"/>
    <property type="evidence" value="ECO:0007669"/>
    <property type="project" value="TreeGrafter"/>
</dbReference>
<evidence type="ECO:0000256" key="10">
    <source>
        <dbReference type="SAM" id="Phobius"/>
    </source>
</evidence>
<feature type="transmembrane region" description="Helical" evidence="10">
    <location>
        <begin position="6"/>
        <end position="28"/>
    </location>
</feature>
<feature type="region of interest" description="Disordered" evidence="9">
    <location>
        <begin position="39"/>
        <end position="64"/>
    </location>
</feature>